<feature type="transmembrane region" description="Helical" evidence="1">
    <location>
        <begin position="185"/>
        <end position="204"/>
    </location>
</feature>
<keyword evidence="1" id="KW-0472">Membrane</keyword>
<feature type="transmembrane region" description="Helical" evidence="1">
    <location>
        <begin position="31"/>
        <end position="50"/>
    </location>
</feature>
<dbReference type="EMBL" id="VSRL01000025">
    <property type="protein sequence ID" value="NKE57070.1"/>
    <property type="molecule type" value="Genomic_DNA"/>
</dbReference>
<evidence type="ECO:0000256" key="1">
    <source>
        <dbReference type="SAM" id="Phobius"/>
    </source>
</evidence>
<accession>A0ABX1FDS4</accession>
<keyword evidence="1" id="KW-1133">Transmembrane helix</keyword>
<name>A0ABX1FDS4_9PSEU</name>
<keyword evidence="3" id="KW-1185">Reference proteome</keyword>
<protein>
    <submittedName>
        <fullName evidence="2">Uncharacterized protein</fullName>
    </submittedName>
</protein>
<reference evidence="2 3" key="1">
    <citation type="submission" date="2019-08" db="EMBL/GenBank/DDBJ databases">
        <title>Lentzea from Indian Himalayas.</title>
        <authorList>
            <person name="Mandal S."/>
            <person name="Mallick Gupta A."/>
            <person name="Maiti P.K."/>
            <person name="Sarkar J."/>
            <person name="Mandal S."/>
        </authorList>
    </citation>
    <scope>NUCLEOTIDE SEQUENCE [LARGE SCALE GENOMIC DNA]</scope>
    <source>
        <strain evidence="2 3">PSKA42</strain>
    </source>
</reference>
<gene>
    <name evidence="2" type="ORF">FXN61_09570</name>
</gene>
<evidence type="ECO:0000313" key="2">
    <source>
        <dbReference type="EMBL" id="NKE57070.1"/>
    </source>
</evidence>
<keyword evidence="1" id="KW-0812">Transmembrane</keyword>
<evidence type="ECO:0000313" key="3">
    <source>
        <dbReference type="Proteomes" id="UP001515943"/>
    </source>
</evidence>
<dbReference type="RefSeq" id="WP_167972408.1">
    <property type="nucleotide sequence ID" value="NZ_VSRL01000025.1"/>
</dbReference>
<organism evidence="2 3">
    <name type="scientific">Lentzea indica</name>
    <dbReference type="NCBI Taxonomy" id="2604800"/>
    <lineage>
        <taxon>Bacteria</taxon>
        <taxon>Bacillati</taxon>
        <taxon>Actinomycetota</taxon>
        <taxon>Actinomycetes</taxon>
        <taxon>Pseudonocardiales</taxon>
        <taxon>Pseudonocardiaceae</taxon>
        <taxon>Lentzea</taxon>
    </lineage>
</organism>
<proteinExistence type="predicted"/>
<sequence>MAGVLVLLAATLAMMLGVSEASTALLGVLGWLVALAARLPVLASAGRLHAVRRRDTILAVASGITDEVVRLALVLIVVSGAGSALWAGFGWALAELVFVAATQLTQFSWPIGRQAAEQLRSQGGFISTHPVHGGVRGITATVFHLGATLLLAAGPWWVPVTASAHVAVDVAFARWARRRLVPVELLGAAVSAVLLLAGLVTSVWS</sequence>
<feature type="transmembrane region" description="Helical" evidence="1">
    <location>
        <begin position="71"/>
        <end position="94"/>
    </location>
</feature>
<comment type="caution">
    <text evidence="2">The sequence shown here is derived from an EMBL/GenBank/DDBJ whole genome shotgun (WGS) entry which is preliminary data.</text>
</comment>
<dbReference type="Proteomes" id="UP001515943">
    <property type="component" value="Unassembled WGS sequence"/>
</dbReference>